<gene>
    <name evidence="2" type="ORF">HARCEL1_04050</name>
</gene>
<dbReference type="CDD" id="cd00043">
    <property type="entry name" value="CYCLIN_SF"/>
    <property type="match status" value="1"/>
</dbReference>
<dbReference type="SUPFAM" id="SSF47954">
    <property type="entry name" value="Cyclin-like"/>
    <property type="match status" value="1"/>
</dbReference>
<accession>A0A2R4WZH4</accession>
<feature type="domain" description="Transcription factor TFIIB cyclin-like" evidence="1">
    <location>
        <begin position="10"/>
        <end position="92"/>
    </location>
</feature>
<dbReference type="Pfam" id="PF00382">
    <property type="entry name" value="TFIIB"/>
    <property type="match status" value="1"/>
</dbReference>
<sequence length="102" mass="11177">MYRASDHRAAADALASIEAAAEDLDLDEETASRAADLYLSHRPDADRSKPAVIATSLYVAGRTTGETRSQQRVAEVCDVSRFTIQQRYRDMLAAAGFETPGW</sequence>
<dbReference type="EMBL" id="CP028858">
    <property type="protein sequence ID" value="AWB26940.1"/>
    <property type="molecule type" value="Genomic_DNA"/>
</dbReference>
<evidence type="ECO:0000259" key="1">
    <source>
        <dbReference type="Pfam" id="PF00382"/>
    </source>
</evidence>
<dbReference type="KEGG" id="harc:HARCEL1_04050"/>
<dbReference type="InterPro" id="IPR036915">
    <property type="entry name" value="Cyclin-like_sf"/>
</dbReference>
<dbReference type="GO" id="GO:0017025">
    <property type="term" value="F:TBP-class protein binding"/>
    <property type="evidence" value="ECO:0007669"/>
    <property type="project" value="InterPro"/>
</dbReference>
<keyword evidence="3" id="KW-1185">Reference proteome</keyword>
<dbReference type="Proteomes" id="UP000244727">
    <property type="component" value="Chromosome"/>
</dbReference>
<evidence type="ECO:0000313" key="2">
    <source>
        <dbReference type="EMBL" id="AWB26940.1"/>
    </source>
</evidence>
<proteinExistence type="predicted"/>
<dbReference type="InterPro" id="IPR013150">
    <property type="entry name" value="TFIIB_cyclin"/>
</dbReference>
<dbReference type="RefSeq" id="WP_108381309.1">
    <property type="nucleotide sequence ID" value="NZ_CP028858.1"/>
</dbReference>
<evidence type="ECO:0000313" key="3">
    <source>
        <dbReference type="Proteomes" id="UP000244727"/>
    </source>
</evidence>
<name>A0A2R4WZH4_9EURY</name>
<protein>
    <submittedName>
        <fullName evidence="2">Cyclin</fullName>
    </submittedName>
</protein>
<organism evidence="2 3">
    <name type="scientific">Halococcoides cellulosivorans</name>
    <dbReference type="NCBI Taxonomy" id="1679096"/>
    <lineage>
        <taxon>Archaea</taxon>
        <taxon>Methanobacteriati</taxon>
        <taxon>Methanobacteriota</taxon>
        <taxon>Stenosarchaea group</taxon>
        <taxon>Halobacteria</taxon>
        <taxon>Halobacteriales</taxon>
        <taxon>Haloarculaceae</taxon>
        <taxon>Halococcoides</taxon>
    </lineage>
</organism>
<dbReference type="GeneID" id="36511651"/>
<reference evidence="2 3" key="1">
    <citation type="submission" date="2018-04" db="EMBL/GenBank/DDBJ databases">
        <title>Halococcoides cellulosivorans gen. nov., sp. nov., an extremely halophilic cellulose-utilizing haloarchaeon from hypersaline lakes.</title>
        <authorList>
            <person name="Sorokin D.Y."/>
            <person name="Toshchakov S.V."/>
            <person name="Samarov N.I."/>
            <person name="Korzhenkov A."/>
            <person name="Kublanov I.V."/>
        </authorList>
    </citation>
    <scope>NUCLEOTIDE SEQUENCE [LARGE SCALE GENOMIC DNA]</scope>
    <source>
        <strain evidence="2 3">HArcel1</strain>
    </source>
</reference>
<dbReference type="Gene3D" id="1.10.472.10">
    <property type="entry name" value="Cyclin-like"/>
    <property type="match status" value="1"/>
</dbReference>
<dbReference type="AlphaFoldDB" id="A0A2R4WZH4"/>